<evidence type="ECO:0000259" key="1">
    <source>
        <dbReference type="Pfam" id="PF10593"/>
    </source>
</evidence>
<gene>
    <name evidence="2" type="ORF">BROFUL_00070</name>
</gene>
<dbReference type="InterPro" id="IPR018310">
    <property type="entry name" value="Put_endonuclease_Z1-dom"/>
</dbReference>
<keyword evidence="3" id="KW-1185">Reference proteome</keyword>
<feature type="domain" description="Putative endonuclease Z1" evidence="1">
    <location>
        <begin position="448"/>
        <end position="695"/>
    </location>
</feature>
<dbReference type="PATRIC" id="fig|380242.3.peg.87"/>
<accession>A0A0M2UYM7</accession>
<evidence type="ECO:0000313" key="2">
    <source>
        <dbReference type="EMBL" id="KKO21188.1"/>
    </source>
</evidence>
<evidence type="ECO:0000313" key="3">
    <source>
        <dbReference type="Proteomes" id="UP000034954"/>
    </source>
</evidence>
<dbReference type="AlphaFoldDB" id="A0A0M2UYM7"/>
<organism evidence="2 3">
    <name type="scientific">Candidatus Brocadia fulgida</name>
    <dbReference type="NCBI Taxonomy" id="380242"/>
    <lineage>
        <taxon>Bacteria</taxon>
        <taxon>Pseudomonadati</taxon>
        <taxon>Planctomycetota</taxon>
        <taxon>Candidatus Brocadiia</taxon>
        <taxon>Candidatus Brocadiales</taxon>
        <taxon>Candidatus Brocadiaceae</taxon>
        <taxon>Candidatus Brocadia</taxon>
    </lineage>
</organism>
<dbReference type="Proteomes" id="UP000034954">
    <property type="component" value="Unassembled WGS sequence"/>
</dbReference>
<protein>
    <submittedName>
        <fullName evidence="2">Z1 domain protein</fullName>
    </submittedName>
</protein>
<name>A0A0M2UYM7_9BACT</name>
<dbReference type="EMBL" id="LAQJ01000008">
    <property type="protein sequence ID" value="KKO21188.1"/>
    <property type="molecule type" value="Genomic_DNA"/>
</dbReference>
<proteinExistence type="predicted"/>
<sequence>MIEQAKNICIIRLSGIKNPSISDINNSIDDALKIFSDLANQREVLFNFLTATFSVFSEDYKILDTDEGYVPWVKDSKASIKWNYWNRYTSFLQKKIAPDTINKLDNLTDDILDRISNPSSPGAWDKRGMVVGQVQSGKTSNYTGLINKAADAGYKLIIVLAGMHDLLRSQTQIRIDEGFIGRTTKGGLRNFRNNDLVGVGLYKKDLIAHSLTSCEIEEVNGDFNRNVADSIRVSIKGSDPVVAVVKKNGSILKNLITWLSLSGDKMPDGKVVIRNTPILVIDDEADNASINVSKKNVSTINGCIRALLSLFEQSAYVGYTATPFANIFIPILEEKSFKGLDLTIKEFEFSVGQDLFPKDFIINLPAPSNYIGPAKVFGLPPFNSSEKAEEPLPLIRLAKDYQVFSASNAQEQLQNLIAGVEKEFVATKSFVPDKHKKGDSLPDEIPVSLRYALMCFILSTAARRVRGQINAHNSMLIHVSRYILWQDKIATLVDAELKSFQNQIELQSGNVMKNLEAIWNKEFVSTTQKVIDNSHIYKDPDIIPILWKDVEKEIFPAIAKMEVRAVHGDKNIAQLNHKNISPLDYFYSEQQGKFLSVIAVGGNKLSRGLTLEGLTVSYYLRASKMYDTLMQMGRWFGYRPGYADLCRIFTSKELNNWYKHITIASEEMRRDFDYMFLLNKTPREFGLKVRTHPGVLKITSPLKFKYHHLMQLSYSGELEQTYQFKIDENSFGKNFDAVNELILALRNPVSTLPNSENNLQKYVWQGENNHNLVTSFLQKYKINEAVIDTNKIVDYINAQVKNHNLTNWTVALINNSTPKNKFRFEGISEEVGLTNRTNISNDDSTYEVAKYNITDHKHELIDLSKIEIENALAATKTDYDLEDKDKSEKRVYPDIPSRKRIKWIRNDKNGFLFIYPMNHNVERKDPVTGDIVSRKISEKPIIGIAISFPEIENDEKIEYAVNEQFRKEYEYPDKLDQQDENEGTD</sequence>
<comment type="caution">
    <text evidence="2">The sequence shown here is derived from an EMBL/GenBank/DDBJ whole genome shotgun (WGS) entry which is preliminary data.</text>
</comment>
<dbReference type="Pfam" id="PF10593">
    <property type="entry name" value="Z1"/>
    <property type="match status" value="1"/>
</dbReference>
<reference evidence="2 3" key="1">
    <citation type="journal article" date="2013" name="BMC Microbiol.">
        <title>Identification of the type II cytochrome c maturation pathway in anammox bacteria by comparative genomics.</title>
        <authorList>
            <person name="Ferousi C."/>
            <person name="Speth D.R."/>
            <person name="Reimann J."/>
            <person name="Op den Camp H.J."/>
            <person name="Allen J.W."/>
            <person name="Keltjens J.T."/>
            <person name="Jetten M.S."/>
        </authorList>
    </citation>
    <scope>NUCLEOTIDE SEQUENCE [LARGE SCALE GENOMIC DNA]</scope>
    <source>
        <strain evidence="2">RU1</strain>
    </source>
</reference>